<feature type="transmembrane region" description="Helical" evidence="1">
    <location>
        <begin position="20"/>
        <end position="43"/>
    </location>
</feature>
<dbReference type="EMBL" id="CP095848">
    <property type="protein sequence ID" value="UPL47870.1"/>
    <property type="molecule type" value="Genomic_DNA"/>
</dbReference>
<gene>
    <name evidence="2" type="ORF">MWH26_11755</name>
</gene>
<evidence type="ECO:0000313" key="2">
    <source>
        <dbReference type="EMBL" id="UPL47870.1"/>
    </source>
</evidence>
<proteinExistence type="predicted"/>
<keyword evidence="1" id="KW-0812">Transmembrane</keyword>
<dbReference type="RefSeq" id="WP_247974442.1">
    <property type="nucleotide sequence ID" value="NZ_CP095848.1"/>
</dbReference>
<keyword evidence="1" id="KW-0472">Membrane</keyword>
<keyword evidence="3" id="KW-1185">Reference proteome</keyword>
<organism evidence="2 3">
    <name type="scientific">Hymenobacter sublimis</name>
    <dbReference type="NCBI Taxonomy" id="2933777"/>
    <lineage>
        <taxon>Bacteria</taxon>
        <taxon>Pseudomonadati</taxon>
        <taxon>Bacteroidota</taxon>
        <taxon>Cytophagia</taxon>
        <taxon>Cytophagales</taxon>
        <taxon>Hymenobacteraceae</taxon>
        <taxon>Hymenobacter</taxon>
    </lineage>
</organism>
<keyword evidence="1" id="KW-1133">Transmembrane helix</keyword>
<accession>A0ABY4J4Y7</accession>
<protein>
    <submittedName>
        <fullName evidence="2">DUF748 domain-containing protein</fullName>
    </submittedName>
</protein>
<evidence type="ECO:0000256" key="1">
    <source>
        <dbReference type="SAM" id="Phobius"/>
    </source>
</evidence>
<evidence type="ECO:0000313" key="3">
    <source>
        <dbReference type="Proteomes" id="UP000829647"/>
    </source>
</evidence>
<sequence>MLLSRKPAPTLAPASPRRHWGRWLLLGVGLLVLLVGLGVTFFLDPWLRRTLEEQVAQSTKGRYQLRVTEFRTSLWQRRATLRGLHLRTTAATSPDSARLPRLQLALGQLSINGVGLLALLRRQEVPVDSITLDSLTLHLASLPQGGSQQPLHQRLPCKAVRLGQLALRHVRATYGAGNQAQVRLGESAVVLQDVWLSAAGAADSGRVGYAAAVAAQVAGATAQVPGHEVKLVRATFSTGSRQLRLDSVLVHPRKPISSVRSSAMRVSLALPQLVLRGLDAAQLSRRRFRADTLRATRPRLALTLPTRKPPVLHELLQPYLAECRLGSMQVTGGQLRVAGLALAPALADVAVAANGIQVLPRQGTPTDIYYARAWQVRTGAATATLDAPYYHLSWQSLRADSRTGQMQIRQVLALPTMSVVELARSKKHQSAHVSVRLPEVVLTGLDFPAAANQQQLRATALLVRHPQISTRSDGRFATNPNISVVTPEMLGRLPFQFALNRFGIQDATLALTFRSPRDPQPGVMSINRLNVKLRNLTNDPRRMSAATPLTGEATGWLQNQCAARMSLRANLLDASGRHTLRGEFGAASLSMLNSMIVPTRGIAIRRGTVRRIRFQMQLDRTAARGTMWGEYADLKLQLLNQQERPGVLHRVGTSLVNGIFIRDNNPRKPGQPLQTGIIASSRERRYSVFSLWRQGMVSGLLHSAGVPAGMAKKLSEAE</sequence>
<reference evidence="2 3" key="1">
    <citation type="submission" date="2022-04" db="EMBL/GenBank/DDBJ databases">
        <title>Hymenobacter sp. isolated from the air.</title>
        <authorList>
            <person name="Won M."/>
            <person name="Lee C.-M."/>
            <person name="Woen H.-Y."/>
            <person name="Kwon S.-W."/>
        </authorList>
    </citation>
    <scope>NUCLEOTIDE SEQUENCE [LARGE SCALE GENOMIC DNA]</scope>
    <source>
        <strain evidence="3">5516 S-25</strain>
    </source>
</reference>
<dbReference type="Proteomes" id="UP000829647">
    <property type="component" value="Chromosome"/>
</dbReference>
<name>A0ABY4J4Y7_9BACT</name>